<dbReference type="InterPro" id="IPR036188">
    <property type="entry name" value="FAD/NAD-bd_sf"/>
</dbReference>
<dbReference type="InterPro" id="IPR023753">
    <property type="entry name" value="FAD/NAD-binding_dom"/>
</dbReference>
<dbReference type="AlphaFoldDB" id="A0A1U9KNK9"/>
<evidence type="ECO:0000256" key="1">
    <source>
        <dbReference type="ARBA" id="ARBA00001974"/>
    </source>
</evidence>
<protein>
    <submittedName>
        <fullName evidence="6">Uncharacterized protein</fullName>
    </submittedName>
</protein>
<dbReference type="Gene3D" id="3.50.50.100">
    <property type="match status" value="1"/>
</dbReference>
<dbReference type="OrthoDB" id="9781621at2"/>
<organism evidence="6 7">
    <name type="scientific">Neoasaia chiangmaiensis</name>
    <dbReference type="NCBI Taxonomy" id="320497"/>
    <lineage>
        <taxon>Bacteria</taxon>
        <taxon>Pseudomonadati</taxon>
        <taxon>Pseudomonadota</taxon>
        <taxon>Alphaproteobacteria</taxon>
        <taxon>Acetobacterales</taxon>
        <taxon>Acetobacteraceae</taxon>
        <taxon>Neoasaia</taxon>
    </lineage>
</organism>
<dbReference type="EMBL" id="CP014691">
    <property type="protein sequence ID" value="AQS87401.1"/>
    <property type="molecule type" value="Genomic_DNA"/>
</dbReference>
<keyword evidence="4" id="KW-0274">FAD</keyword>
<dbReference type="PANTHER" id="PTHR42913">
    <property type="entry name" value="APOPTOSIS-INDUCING FACTOR 1"/>
    <property type="match status" value="1"/>
</dbReference>
<sequence>MHGAGFRVVIVGGGIGGLATALTLARSRNSAIDLTLIDRQDRHSWKPMLHNFAAGTASENTNTVPFADLARRHGFTFLQGAPNGIDRRQRRLSMPDGTKIPYDLLVIALGGRSDPYGIPGVAAHGTFLDTLPDALAIRRIFENIRHGSGHQTIGIVGGGPTGVQMAGEFRRVIASMTAATCPHIMLIESGQRLLPSFPSSVSESAETRLRQLGITIHTNTRIDAVTPDGFQLSNGKILHADLRLWAAGVRANAATSVFECALNPTTGRILIDPILRTSDPAIHALGDCATMTVHPQAATAQVARQQGQYLGRAIPLIAAGGQPPPFVYRHQGSVVVFGKDDGWSTFGGVVSQGLKPRLLHDALYQRHRIEILGLRQGLSAFLDAGSNSP</sequence>
<dbReference type="PRINTS" id="PR00368">
    <property type="entry name" value="FADPNR"/>
</dbReference>
<comment type="cofactor">
    <cofactor evidence="1">
        <name>FAD</name>
        <dbReference type="ChEBI" id="CHEBI:57692"/>
    </cofactor>
</comment>
<dbReference type="GO" id="GO:0019646">
    <property type="term" value="P:aerobic electron transport chain"/>
    <property type="evidence" value="ECO:0007669"/>
    <property type="project" value="TreeGrafter"/>
</dbReference>
<dbReference type="GO" id="GO:0003955">
    <property type="term" value="F:NAD(P)H dehydrogenase (quinone) activity"/>
    <property type="evidence" value="ECO:0007669"/>
    <property type="project" value="TreeGrafter"/>
</dbReference>
<dbReference type="KEGG" id="nch:A0U93_05005"/>
<evidence type="ECO:0000256" key="5">
    <source>
        <dbReference type="ARBA" id="ARBA00023002"/>
    </source>
</evidence>
<name>A0A1U9KNK9_9PROT</name>
<proteinExistence type="inferred from homology"/>
<dbReference type="PRINTS" id="PR00411">
    <property type="entry name" value="PNDRDTASEI"/>
</dbReference>
<dbReference type="InterPro" id="IPR051169">
    <property type="entry name" value="NADH-Q_oxidoreductase"/>
</dbReference>
<dbReference type="PANTHER" id="PTHR42913:SF3">
    <property type="entry name" value="64 KDA MITOCHONDRIAL NADH DEHYDROGENASE (EUROFUNG)"/>
    <property type="match status" value="1"/>
</dbReference>
<dbReference type="STRING" id="320497.A0U93_05005"/>
<reference evidence="6 7" key="1">
    <citation type="submission" date="2016-03" db="EMBL/GenBank/DDBJ databases">
        <title>Acetic acid bacteria sequencing.</title>
        <authorList>
            <person name="Brandt J."/>
            <person name="Jakob F."/>
            <person name="Vogel R.F."/>
        </authorList>
    </citation>
    <scope>NUCLEOTIDE SEQUENCE [LARGE SCALE GENOMIC DNA]</scope>
    <source>
        <strain evidence="6 7">NBRC 101099</strain>
    </source>
</reference>
<keyword evidence="7" id="KW-1185">Reference proteome</keyword>
<evidence type="ECO:0000256" key="3">
    <source>
        <dbReference type="ARBA" id="ARBA00022630"/>
    </source>
</evidence>
<evidence type="ECO:0000313" key="7">
    <source>
        <dbReference type="Proteomes" id="UP000188604"/>
    </source>
</evidence>
<dbReference type="SUPFAM" id="SSF51905">
    <property type="entry name" value="FAD/NAD(P)-binding domain"/>
    <property type="match status" value="1"/>
</dbReference>
<accession>A0A1U9KNK9</accession>
<evidence type="ECO:0000256" key="2">
    <source>
        <dbReference type="ARBA" id="ARBA00005272"/>
    </source>
</evidence>
<comment type="similarity">
    <text evidence="2">Belongs to the NADH dehydrogenase family.</text>
</comment>
<dbReference type="RefSeq" id="WP_077806382.1">
    <property type="nucleotide sequence ID" value="NZ_BJXS01000009.1"/>
</dbReference>
<evidence type="ECO:0000313" key="6">
    <source>
        <dbReference type="EMBL" id="AQS87401.1"/>
    </source>
</evidence>
<gene>
    <name evidence="6" type="ORF">A0U93_05005</name>
</gene>
<dbReference type="Pfam" id="PF07992">
    <property type="entry name" value="Pyr_redox_2"/>
    <property type="match status" value="1"/>
</dbReference>
<dbReference type="Proteomes" id="UP000188604">
    <property type="component" value="Chromosome"/>
</dbReference>
<evidence type="ECO:0000256" key="4">
    <source>
        <dbReference type="ARBA" id="ARBA00022827"/>
    </source>
</evidence>
<keyword evidence="3" id="KW-0285">Flavoprotein</keyword>
<keyword evidence="5" id="KW-0560">Oxidoreductase</keyword>